<dbReference type="KEGG" id="tcu:Tcur_1515"/>
<evidence type="ECO:0000256" key="5">
    <source>
        <dbReference type="SAM" id="SignalP"/>
    </source>
</evidence>
<keyword evidence="4" id="KW-1015">Disulfide bond</keyword>
<reference evidence="6 7" key="1">
    <citation type="journal article" date="2011" name="Stand. Genomic Sci.">
        <title>Complete genome sequence of Thermomonospora curvata type strain (B9).</title>
        <authorList>
            <person name="Chertkov O."/>
            <person name="Sikorski J."/>
            <person name="Nolan M."/>
            <person name="Lapidus A."/>
            <person name="Lucas S."/>
            <person name="Del Rio T.G."/>
            <person name="Tice H."/>
            <person name="Cheng J.F."/>
            <person name="Goodwin L."/>
            <person name="Pitluck S."/>
            <person name="Liolios K."/>
            <person name="Ivanova N."/>
            <person name="Mavromatis K."/>
            <person name="Mikhailova N."/>
            <person name="Ovchinnikova G."/>
            <person name="Pati A."/>
            <person name="Chen A."/>
            <person name="Palaniappan K."/>
            <person name="Djao O.D."/>
            <person name="Land M."/>
            <person name="Hauser L."/>
            <person name="Chang Y.J."/>
            <person name="Jeffries C.D."/>
            <person name="Brettin T."/>
            <person name="Han C."/>
            <person name="Detter J.C."/>
            <person name="Rohde M."/>
            <person name="Goker M."/>
            <person name="Woyke T."/>
            <person name="Bristow J."/>
            <person name="Eisen J.A."/>
            <person name="Markowitz V."/>
            <person name="Hugenholtz P."/>
            <person name="Klenk H.P."/>
            <person name="Kyrpides N.C."/>
        </authorList>
    </citation>
    <scope>NUCLEOTIDE SEQUENCE [LARGE SCALE GENOMIC DNA]</scope>
    <source>
        <strain evidence="7">ATCC 19995 / DSM 43183 / JCM 3096 / KCTC 9072 / NBRC 15933 / NCIMB 10081 / Henssen B9</strain>
    </source>
</reference>
<keyword evidence="2" id="KW-0719">Serine esterase</keyword>
<organism evidence="6 7">
    <name type="scientific">Thermomonospora curvata (strain ATCC 19995 / DSM 43183 / JCM 3096 / KCTC 9072 / NBRC 15933 / NCIMB 10081 / Henssen B9)</name>
    <dbReference type="NCBI Taxonomy" id="471852"/>
    <lineage>
        <taxon>Bacteria</taxon>
        <taxon>Bacillati</taxon>
        <taxon>Actinomycetota</taxon>
        <taxon>Actinomycetes</taxon>
        <taxon>Streptosporangiales</taxon>
        <taxon>Thermomonosporaceae</taxon>
        <taxon>Thermomonospora</taxon>
    </lineage>
</organism>
<name>D1AAT1_THECD</name>
<evidence type="ECO:0000313" key="6">
    <source>
        <dbReference type="EMBL" id="ACY97091.1"/>
    </source>
</evidence>
<feature type="signal peptide" evidence="5">
    <location>
        <begin position="1"/>
        <end position="33"/>
    </location>
</feature>
<comment type="similarity">
    <text evidence="1">Belongs to the cutinase family.</text>
</comment>
<gene>
    <name evidence="6" type="ordered locus">Tcur_1515</name>
</gene>
<dbReference type="GO" id="GO:0052689">
    <property type="term" value="F:carboxylic ester hydrolase activity"/>
    <property type="evidence" value="ECO:0007669"/>
    <property type="project" value="UniProtKB-KW"/>
</dbReference>
<evidence type="ECO:0000256" key="1">
    <source>
        <dbReference type="ARBA" id="ARBA00007534"/>
    </source>
</evidence>
<dbReference type="HOGENOM" id="CLU_040058_4_2_11"/>
<dbReference type="SMART" id="SM01110">
    <property type="entry name" value="Cutinase"/>
    <property type="match status" value="1"/>
</dbReference>
<evidence type="ECO:0000256" key="2">
    <source>
        <dbReference type="ARBA" id="ARBA00022487"/>
    </source>
</evidence>
<dbReference type="InterPro" id="IPR000675">
    <property type="entry name" value="Cutinase/axe"/>
</dbReference>
<keyword evidence="5" id="KW-0732">Signal</keyword>
<dbReference type="STRING" id="471852.Tcur_1515"/>
<dbReference type="RefSeq" id="WP_012851875.1">
    <property type="nucleotide sequence ID" value="NC_013510.1"/>
</dbReference>
<dbReference type="Pfam" id="PF01083">
    <property type="entry name" value="Cutinase"/>
    <property type="match status" value="1"/>
</dbReference>
<accession>D1AAT1</accession>
<evidence type="ECO:0000313" key="7">
    <source>
        <dbReference type="Proteomes" id="UP000001918"/>
    </source>
</evidence>
<evidence type="ECO:0000256" key="3">
    <source>
        <dbReference type="ARBA" id="ARBA00022801"/>
    </source>
</evidence>
<dbReference type="Proteomes" id="UP000001918">
    <property type="component" value="Chromosome"/>
</dbReference>
<dbReference type="PANTHER" id="PTHR33630:SF9">
    <property type="entry name" value="CUTINASE 4"/>
    <property type="match status" value="1"/>
</dbReference>
<evidence type="ECO:0000256" key="4">
    <source>
        <dbReference type="ARBA" id="ARBA00023157"/>
    </source>
</evidence>
<dbReference type="eggNOG" id="ENOG5030PZC">
    <property type="taxonomic scope" value="Bacteria"/>
</dbReference>
<keyword evidence="3" id="KW-0378">Hydrolase</keyword>
<dbReference type="EMBL" id="CP001738">
    <property type="protein sequence ID" value="ACY97091.1"/>
    <property type="molecule type" value="Genomic_DNA"/>
</dbReference>
<proteinExistence type="inferred from homology"/>
<dbReference type="InterPro" id="IPR029058">
    <property type="entry name" value="AB_hydrolase_fold"/>
</dbReference>
<dbReference type="ESTHER" id="thecd-d1aat1">
    <property type="family name" value="Cutinase"/>
</dbReference>
<keyword evidence="7" id="KW-1185">Reference proteome</keyword>
<dbReference type="Gene3D" id="3.40.50.1820">
    <property type="entry name" value="alpha/beta hydrolase"/>
    <property type="match status" value="1"/>
</dbReference>
<feature type="chain" id="PRO_5003020660" evidence="5">
    <location>
        <begin position="34"/>
        <end position="241"/>
    </location>
</feature>
<dbReference type="SUPFAM" id="SSF53474">
    <property type="entry name" value="alpha/beta-Hydrolases"/>
    <property type="match status" value="1"/>
</dbReference>
<dbReference type="PANTHER" id="PTHR33630">
    <property type="entry name" value="CUTINASE RV1984C-RELATED-RELATED"/>
    <property type="match status" value="1"/>
</dbReference>
<protein>
    <submittedName>
        <fullName evidence="6">Cutinase</fullName>
    </submittedName>
</protein>
<dbReference type="AlphaFoldDB" id="D1AAT1"/>
<sequence>MRIFPSRAKAAGLACAALAAAGAVVAVAPPAQAACADVSIISARGTGEPQEGSWLLQPMGERIRTGLTGLNTTYTELQYPARLTFDTSATEGVTNLVRLLNTSAQECPDQRYVLLGYSQGGGVVGDALLPNGQRIWGKNAPQVSSAASSRIAAIVMFGEMRFTASDPFNVGDFDPNKESIRPRPRGALNAYADRIRNYCVANDFVCQDPGSTLAHLRYFVNGMPRDGADFAVSKVRAALGR</sequence>